<dbReference type="EMBL" id="CP030032">
    <property type="protein sequence ID" value="AWV90420.1"/>
    <property type="molecule type" value="Genomic_DNA"/>
</dbReference>
<dbReference type="Proteomes" id="UP000249799">
    <property type="component" value="Chromosome"/>
</dbReference>
<protein>
    <submittedName>
        <fullName evidence="1">Uncharacterized protein</fullName>
    </submittedName>
</protein>
<evidence type="ECO:0000313" key="2">
    <source>
        <dbReference type="Proteomes" id="UP000249799"/>
    </source>
</evidence>
<dbReference type="RefSeq" id="WP_111335862.1">
    <property type="nucleotide sequence ID" value="NZ_CP030032.1"/>
</dbReference>
<name>A0A2Z4FNI7_9DELT</name>
<keyword evidence="2" id="KW-1185">Reference proteome</keyword>
<dbReference type="AlphaFoldDB" id="A0A2Z4FNI7"/>
<dbReference type="PROSITE" id="PS51257">
    <property type="entry name" value="PROKAR_LIPOPROTEIN"/>
    <property type="match status" value="1"/>
</dbReference>
<proteinExistence type="predicted"/>
<reference evidence="1 2" key="1">
    <citation type="submission" date="2018-06" db="EMBL/GenBank/DDBJ databases">
        <title>Lujinxingia sediminis gen. nov. sp. nov., a new facultative anaerobic member of the class Deltaproteobacteria, and proposal of Lujinxingaceae fam. nov.</title>
        <authorList>
            <person name="Guo L.-Y."/>
            <person name="Li C.-M."/>
            <person name="Wang S."/>
            <person name="Du Z.-J."/>
        </authorList>
    </citation>
    <scope>NUCLEOTIDE SEQUENCE [LARGE SCALE GENOMIC DNA]</scope>
    <source>
        <strain evidence="1 2">FA350</strain>
    </source>
</reference>
<evidence type="ECO:0000313" key="1">
    <source>
        <dbReference type="EMBL" id="AWV90420.1"/>
    </source>
</evidence>
<organism evidence="1 2">
    <name type="scientific">Bradymonas sediminis</name>
    <dbReference type="NCBI Taxonomy" id="1548548"/>
    <lineage>
        <taxon>Bacteria</taxon>
        <taxon>Deltaproteobacteria</taxon>
        <taxon>Bradymonadales</taxon>
        <taxon>Bradymonadaceae</taxon>
        <taxon>Bradymonas</taxon>
    </lineage>
</organism>
<dbReference type="KEGG" id="bsed:DN745_14215"/>
<gene>
    <name evidence="1" type="ORF">DN745_14215</name>
</gene>
<sequence length="162" mass="17598">MKMIYCKQLIILLICAVGLSATGCYTYEAVKPTELPKLNGSYEKTVGSTYNPNNTSTPIVERSVVHLERVDGRMVEISGPMDARVTRKSGEAIVIEHPIVARTNAVSLFVKGGNIAEQEFLLQDIEKVEVEKLQGTRTGLAVLMLTLGVAAITMGVVSTTRE</sequence>
<accession>A0A2Z4FNI7</accession>